<proteinExistence type="predicted"/>
<keyword evidence="1" id="KW-0521">NADP</keyword>
<dbReference type="EMBL" id="BAAAVS010000023">
    <property type="protein sequence ID" value="GAA3036489.1"/>
    <property type="molecule type" value="Genomic_DNA"/>
</dbReference>
<dbReference type="InterPro" id="IPR013154">
    <property type="entry name" value="ADH-like_N"/>
</dbReference>
<reference evidence="5" key="1">
    <citation type="journal article" date="2019" name="Int. J. Syst. Evol. Microbiol.">
        <title>The Global Catalogue of Microorganisms (GCM) 10K type strain sequencing project: providing services to taxonomists for standard genome sequencing and annotation.</title>
        <authorList>
            <consortium name="The Broad Institute Genomics Platform"/>
            <consortium name="The Broad Institute Genome Sequencing Center for Infectious Disease"/>
            <person name="Wu L."/>
            <person name="Ma J."/>
        </authorList>
    </citation>
    <scope>NUCLEOTIDE SEQUENCE [LARGE SCALE GENOMIC DNA]</scope>
    <source>
        <strain evidence="5">JCM 14234</strain>
    </source>
</reference>
<evidence type="ECO:0000313" key="4">
    <source>
        <dbReference type="EMBL" id="GAA3036489.1"/>
    </source>
</evidence>
<keyword evidence="2" id="KW-0560">Oxidoreductase</keyword>
<dbReference type="Proteomes" id="UP001501035">
    <property type="component" value="Unassembled WGS sequence"/>
</dbReference>
<dbReference type="InterPro" id="IPR011032">
    <property type="entry name" value="GroES-like_sf"/>
</dbReference>
<evidence type="ECO:0000313" key="5">
    <source>
        <dbReference type="Proteomes" id="UP001501035"/>
    </source>
</evidence>
<dbReference type="Pfam" id="PF08240">
    <property type="entry name" value="ADH_N"/>
    <property type="match status" value="1"/>
</dbReference>
<dbReference type="InterPro" id="IPR020843">
    <property type="entry name" value="ER"/>
</dbReference>
<protein>
    <submittedName>
        <fullName evidence="4">NAD(P)H-quinone oxidoreductase</fullName>
    </submittedName>
</protein>
<dbReference type="NCBIfam" id="TIGR02824">
    <property type="entry name" value="quinone_pig3"/>
    <property type="match status" value="1"/>
</dbReference>
<dbReference type="Gene3D" id="3.40.50.720">
    <property type="entry name" value="NAD(P)-binding Rossmann-like Domain"/>
    <property type="match status" value="1"/>
</dbReference>
<dbReference type="Gene3D" id="3.90.180.10">
    <property type="entry name" value="Medium-chain alcohol dehydrogenases, catalytic domain"/>
    <property type="match status" value="1"/>
</dbReference>
<sequence>MGLTKHRRTTSIEDMRAIACHHDELTITDVPVPDIANNEVLIRVAAAGVNRADLHQRRGNYPPPPGASEILGVEVSGTVVEVGEHITEFRIGDHVCALLAGGGYAEFAAVPAAQVIPVPNAIESHAAAALPEAACTVVSNLVLTAHLQPGETLLIHGGSSGIGTHAIQLAKHLGARVAVTARTPEKLAACRELGADLAINYADEDFAAVLAAHGGADVILDIVGGNYLEANITALNTGGRLVIIGMQGGSRGTLDIGQLLAKRATVAGTTLRSRPTYGDGSKAEIVAATLELTLPLLANGTIRPVVDSVFPLAAAAEAHARLESGDAIGKVLLIVADDE</sequence>
<accession>A0ABP6L901</accession>
<dbReference type="PANTHER" id="PTHR48106:SF8">
    <property type="entry name" value="OS02G0805600 PROTEIN"/>
    <property type="match status" value="1"/>
</dbReference>
<dbReference type="CDD" id="cd05276">
    <property type="entry name" value="p53_inducible_oxidoreductase"/>
    <property type="match status" value="1"/>
</dbReference>
<dbReference type="Pfam" id="PF00107">
    <property type="entry name" value="ADH_zinc_N"/>
    <property type="match status" value="1"/>
</dbReference>
<organism evidence="4 5">
    <name type="scientific">Gordonia defluvii</name>
    <dbReference type="NCBI Taxonomy" id="283718"/>
    <lineage>
        <taxon>Bacteria</taxon>
        <taxon>Bacillati</taxon>
        <taxon>Actinomycetota</taxon>
        <taxon>Actinomycetes</taxon>
        <taxon>Mycobacteriales</taxon>
        <taxon>Gordoniaceae</taxon>
        <taxon>Gordonia</taxon>
    </lineage>
</organism>
<evidence type="ECO:0000256" key="2">
    <source>
        <dbReference type="ARBA" id="ARBA00023002"/>
    </source>
</evidence>
<dbReference type="InterPro" id="IPR014189">
    <property type="entry name" value="Quinone_OxRdtase_PIG3"/>
</dbReference>
<comment type="caution">
    <text evidence="4">The sequence shown here is derived from an EMBL/GenBank/DDBJ whole genome shotgun (WGS) entry which is preliminary data.</text>
</comment>
<dbReference type="PANTHER" id="PTHR48106">
    <property type="entry name" value="QUINONE OXIDOREDUCTASE PIG3-RELATED"/>
    <property type="match status" value="1"/>
</dbReference>
<evidence type="ECO:0000259" key="3">
    <source>
        <dbReference type="SMART" id="SM00829"/>
    </source>
</evidence>
<feature type="domain" description="Enoyl reductase (ER)" evidence="3">
    <location>
        <begin position="21"/>
        <end position="333"/>
    </location>
</feature>
<dbReference type="InterPro" id="IPR013149">
    <property type="entry name" value="ADH-like_C"/>
</dbReference>
<dbReference type="SUPFAM" id="SSF50129">
    <property type="entry name" value="GroES-like"/>
    <property type="match status" value="1"/>
</dbReference>
<dbReference type="InterPro" id="IPR036291">
    <property type="entry name" value="NAD(P)-bd_dom_sf"/>
</dbReference>
<keyword evidence="5" id="KW-1185">Reference proteome</keyword>
<name>A0ABP6L901_9ACTN</name>
<gene>
    <name evidence="4" type="ORF">GCM10010528_16450</name>
</gene>
<dbReference type="SUPFAM" id="SSF51735">
    <property type="entry name" value="NAD(P)-binding Rossmann-fold domains"/>
    <property type="match status" value="1"/>
</dbReference>
<dbReference type="SMART" id="SM00829">
    <property type="entry name" value="PKS_ER"/>
    <property type="match status" value="1"/>
</dbReference>
<evidence type="ECO:0000256" key="1">
    <source>
        <dbReference type="ARBA" id="ARBA00022857"/>
    </source>
</evidence>